<evidence type="ECO:0000256" key="4">
    <source>
        <dbReference type="ARBA" id="ARBA00022741"/>
    </source>
</evidence>
<feature type="region of interest" description="Disordered" evidence="9">
    <location>
        <begin position="325"/>
        <end position="349"/>
    </location>
</feature>
<comment type="similarity">
    <text evidence="8">Belongs to the ABC transporter superfamily. Drug exporter-1 (DrugE1) (TC 3.A.1.105) family.</text>
</comment>
<organism evidence="11 12">
    <name type="scientific">Methanobacterium formicicum (strain DSM 3637 / PP1)</name>
    <dbReference type="NCBI Taxonomy" id="1204725"/>
    <lineage>
        <taxon>Archaea</taxon>
        <taxon>Methanobacteriati</taxon>
        <taxon>Methanobacteriota</taxon>
        <taxon>Methanomada group</taxon>
        <taxon>Methanobacteria</taxon>
        <taxon>Methanobacteriales</taxon>
        <taxon>Methanobacteriaceae</taxon>
        <taxon>Methanobacterium</taxon>
    </lineage>
</organism>
<evidence type="ECO:0000313" key="12">
    <source>
        <dbReference type="Proteomes" id="UP000007360"/>
    </source>
</evidence>
<dbReference type="FunFam" id="3.40.50.300:FF:000589">
    <property type="entry name" value="ABC transporter, ATP-binding subunit"/>
    <property type="match status" value="1"/>
</dbReference>
<feature type="domain" description="ABC transporter" evidence="10">
    <location>
        <begin position="17"/>
        <end position="247"/>
    </location>
</feature>
<evidence type="ECO:0000256" key="5">
    <source>
        <dbReference type="ARBA" id="ARBA00022840"/>
    </source>
</evidence>
<dbReference type="InterPro" id="IPR003593">
    <property type="entry name" value="AAA+_ATPase"/>
</dbReference>
<keyword evidence="4" id="KW-0547">Nucleotide-binding</keyword>
<dbReference type="InterPro" id="IPR003439">
    <property type="entry name" value="ABC_transporter-like_ATP-bd"/>
</dbReference>
<dbReference type="PANTHER" id="PTHR43582">
    <property type="entry name" value="LINEARMYCIN RESISTANCE ATP-BINDING PROTEIN LNRL"/>
    <property type="match status" value="1"/>
</dbReference>
<dbReference type="Pfam" id="PF00005">
    <property type="entry name" value="ABC_tran"/>
    <property type="match status" value="1"/>
</dbReference>
<keyword evidence="7" id="KW-0472">Membrane</keyword>
<evidence type="ECO:0000256" key="2">
    <source>
        <dbReference type="ARBA" id="ARBA00022448"/>
    </source>
</evidence>
<dbReference type="Gene3D" id="3.40.50.300">
    <property type="entry name" value="P-loop containing nucleotide triphosphate hydrolases"/>
    <property type="match status" value="1"/>
</dbReference>
<reference evidence="11 12" key="1">
    <citation type="journal article" date="2012" name="J. Bacteriol.">
        <title>Draft genome sequence of Methanobacterium formicicum DSM 3637, an archaebacterium isolated from the methane producer amoeba Pelomyxa palustris.</title>
        <authorList>
            <person name="Gutierrez G."/>
        </authorList>
    </citation>
    <scope>NUCLEOTIDE SEQUENCE [LARGE SCALE GENOMIC DNA]</scope>
    <source>
        <strain evidence="12">DSM 3637 / PP1</strain>
    </source>
</reference>
<dbReference type="GO" id="GO:0016887">
    <property type="term" value="F:ATP hydrolysis activity"/>
    <property type="evidence" value="ECO:0007669"/>
    <property type="project" value="InterPro"/>
</dbReference>
<evidence type="ECO:0000256" key="7">
    <source>
        <dbReference type="ARBA" id="ARBA00023136"/>
    </source>
</evidence>
<dbReference type="GO" id="GO:0043215">
    <property type="term" value="P:daunorubicin transport"/>
    <property type="evidence" value="ECO:0007669"/>
    <property type="project" value="InterPro"/>
</dbReference>
<dbReference type="PANTHER" id="PTHR43582:SF2">
    <property type="entry name" value="LINEARMYCIN RESISTANCE ATP-BINDING PROTEIN LNRL"/>
    <property type="match status" value="1"/>
</dbReference>
<name>K2RVF9_METFP</name>
<dbReference type="GO" id="GO:1900753">
    <property type="term" value="P:doxorubicin transport"/>
    <property type="evidence" value="ECO:0007669"/>
    <property type="project" value="InterPro"/>
</dbReference>
<dbReference type="SUPFAM" id="SSF52540">
    <property type="entry name" value="P-loop containing nucleoside triphosphate hydrolases"/>
    <property type="match status" value="1"/>
</dbReference>
<dbReference type="Proteomes" id="UP000007360">
    <property type="component" value="Unassembled WGS sequence"/>
</dbReference>
<dbReference type="GO" id="GO:0005524">
    <property type="term" value="F:ATP binding"/>
    <property type="evidence" value="ECO:0007669"/>
    <property type="project" value="UniProtKB-KW"/>
</dbReference>
<sequence length="349" mass="38688">MSKLLIEIEGKMTKNAIELNNLTKKFGDFTAVDDLSLAVEEGEIFGFLGPNGAGKSTTIRMLCTLAQPTSGSARVAGFDLIKESDQVRQNIGLVAEKMIMYDRLTAAENLRFFGKLYSMPKQKLEERIDELLELVDMQEWKNTQISKFSTGMKQRINVIRALLPEPEILFMDEPTLGLDPQTTFSIRDITREINQSGMTIILTTHAMTEAEVLSDRVAIIDHGKIAALDTPQNLKNMISHGDITVFGIKIDNLTRELIEKIRSLEMVTAVAQQDDYNLKVSARGDDALNQIIDTIRGEGGDIASLTNSNESTLEDVFLAVTGKQMRDQATEKPVNTHHGHGPAPKARGR</sequence>
<evidence type="ECO:0000313" key="11">
    <source>
        <dbReference type="EMBL" id="EKF86750.1"/>
    </source>
</evidence>
<gene>
    <name evidence="11" type="ORF">A994_00650</name>
</gene>
<evidence type="ECO:0000256" key="3">
    <source>
        <dbReference type="ARBA" id="ARBA00022475"/>
    </source>
</evidence>
<comment type="caution">
    <text evidence="11">The sequence shown here is derived from an EMBL/GenBank/DDBJ whole genome shotgun (WGS) entry which is preliminary data.</text>
</comment>
<keyword evidence="6" id="KW-1278">Translocase</keyword>
<accession>K2RVF9</accession>
<keyword evidence="3" id="KW-1003">Cell membrane</keyword>
<keyword evidence="5" id="KW-0067">ATP-binding</keyword>
<evidence type="ECO:0000256" key="9">
    <source>
        <dbReference type="SAM" id="MobiDB-lite"/>
    </source>
</evidence>
<dbReference type="PROSITE" id="PS50893">
    <property type="entry name" value="ABC_TRANSPORTER_2"/>
    <property type="match status" value="1"/>
</dbReference>
<dbReference type="InterPro" id="IPR005894">
    <property type="entry name" value="DrrA"/>
</dbReference>
<dbReference type="NCBIfam" id="TIGR01188">
    <property type="entry name" value="drrA"/>
    <property type="match status" value="1"/>
</dbReference>
<keyword evidence="12" id="KW-1185">Reference proteome</keyword>
<protein>
    <submittedName>
        <fullName evidence="11">Daunorubicin resistance ABC transporter ATPase subunit</fullName>
    </submittedName>
</protein>
<evidence type="ECO:0000256" key="8">
    <source>
        <dbReference type="ARBA" id="ARBA00049985"/>
    </source>
</evidence>
<dbReference type="AlphaFoldDB" id="K2RVF9"/>
<evidence type="ECO:0000259" key="10">
    <source>
        <dbReference type="PROSITE" id="PS50893"/>
    </source>
</evidence>
<dbReference type="PATRIC" id="fig|1204725.3.peg.128"/>
<feature type="compositionally biased region" description="Basic residues" evidence="9">
    <location>
        <begin position="335"/>
        <end position="349"/>
    </location>
</feature>
<dbReference type="EMBL" id="AMPO01000001">
    <property type="protein sequence ID" value="EKF86750.1"/>
    <property type="molecule type" value="Genomic_DNA"/>
</dbReference>
<dbReference type="SMART" id="SM00382">
    <property type="entry name" value="AAA"/>
    <property type="match status" value="1"/>
</dbReference>
<dbReference type="InterPro" id="IPR027417">
    <property type="entry name" value="P-loop_NTPase"/>
</dbReference>
<evidence type="ECO:0000256" key="1">
    <source>
        <dbReference type="ARBA" id="ARBA00004236"/>
    </source>
</evidence>
<dbReference type="GO" id="GO:0005886">
    <property type="term" value="C:plasma membrane"/>
    <property type="evidence" value="ECO:0007669"/>
    <property type="project" value="UniProtKB-SubCell"/>
</dbReference>
<proteinExistence type="inferred from homology"/>
<keyword evidence="2" id="KW-0813">Transport</keyword>
<evidence type="ECO:0000256" key="6">
    <source>
        <dbReference type="ARBA" id="ARBA00022967"/>
    </source>
</evidence>
<comment type="subcellular location">
    <subcellularLocation>
        <location evidence="1">Cell membrane</location>
    </subcellularLocation>
</comment>